<evidence type="ECO:0000256" key="5">
    <source>
        <dbReference type="ARBA" id="ARBA00023303"/>
    </source>
</evidence>
<dbReference type="AlphaFoldDB" id="A0A9I9E487"/>
<keyword evidence="3" id="KW-0406">Ion transport</keyword>
<name>A0A9I9E487_CUCME</name>
<sequence length="107" mass="12802">FCRYLSTWFIFDVCSTAPLQSISFLFTNQTGEVGFKLLNMLWLWRLRRVSSLFARFGGIYIGWEKKQLFWLQFAKQNLKKKKKKKKFAKMDGSRSLKFTFCSRFSTL</sequence>
<dbReference type="EnsemblPlants" id="MELO3C028489.2.1">
    <property type="protein sequence ID" value="MELO3C028489.2.1"/>
    <property type="gene ID" value="MELO3C028489.2"/>
</dbReference>
<dbReference type="InterPro" id="IPR045319">
    <property type="entry name" value="KAT/AKT"/>
</dbReference>
<dbReference type="Gramene" id="MELO3C028489.2.1">
    <property type="protein sequence ID" value="MELO3C028489.2.1"/>
    <property type="gene ID" value="MELO3C028489.2"/>
</dbReference>
<evidence type="ECO:0000313" key="6">
    <source>
        <dbReference type="EnsemblPlants" id="MELO3C028489.2.1"/>
    </source>
</evidence>
<evidence type="ECO:0000256" key="2">
    <source>
        <dbReference type="ARBA" id="ARBA00022826"/>
    </source>
</evidence>
<keyword evidence="1" id="KW-0633">Potassium transport</keyword>
<dbReference type="PANTHER" id="PTHR45743:SF6">
    <property type="entry name" value="POTASSIUM CHANNEL KAT2"/>
    <property type="match status" value="1"/>
</dbReference>
<organism evidence="6">
    <name type="scientific">Cucumis melo</name>
    <name type="common">Muskmelon</name>
    <dbReference type="NCBI Taxonomy" id="3656"/>
    <lineage>
        <taxon>Eukaryota</taxon>
        <taxon>Viridiplantae</taxon>
        <taxon>Streptophyta</taxon>
        <taxon>Embryophyta</taxon>
        <taxon>Tracheophyta</taxon>
        <taxon>Spermatophyta</taxon>
        <taxon>Magnoliopsida</taxon>
        <taxon>eudicotyledons</taxon>
        <taxon>Gunneridae</taxon>
        <taxon>Pentapetalae</taxon>
        <taxon>rosids</taxon>
        <taxon>fabids</taxon>
        <taxon>Cucurbitales</taxon>
        <taxon>Cucurbitaceae</taxon>
        <taxon>Benincaseae</taxon>
        <taxon>Cucumis</taxon>
    </lineage>
</organism>
<protein>
    <submittedName>
        <fullName evidence="6">Uncharacterized protein</fullName>
    </submittedName>
</protein>
<keyword evidence="4" id="KW-0630">Potassium</keyword>
<reference evidence="6" key="1">
    <citation type="submission" date="2023-03" db="UniProtKB">
        <authorList>
            <consortium name="EnsemblPlants"/>
        </authorList>
    </citation>
    <scope>IDENTIFICATION</scope>
</reference>
<keyword evidence="2" id="KW-0631">Potassium channel</keyword>
<accession>A0A9I9E487</accession>
<proteinExistence type="predicted"/>
<keyword evidence="3" id="KW-0813">Transport</keyword>
<evidence type="ECO:0000256" key="4">
    <source>
        <dbReference type="ARBA" id="ARBA00022958"/>
    </source>
</evidence>
<evidence type="ECO:0000256" key="3">
    <source>
        <dbReference type="ARBA" id="ARBA00022882"/>
    </source>
</evidence>
<keyword evidence="5" id="KW-0407">Ion channel</keyword>
<dbReference type="PANTHER" id="PTHR45743">
    <property type="entry name" value="POTASSIUM CHANNEL AKT1"/>
    <property type="match status" value="1"/>
</dbReference>
<dbReference type="SUPFAM" id="SSF81324">
    <property type="entry name" value="Voltage-gated potassium channels"/>
    <property type="match status" value="1"/>
</dbReference>
<keyword evidence="3" id="KW-0851">Voltage-gated channel</keyword>
<evidence type="ECO:0000256" key="1">
    <source>
        <dbReference type="ARBA" id="ARBA00022538"/>
    </source>
</evidence>
<dbReference type="GO" id="GO:0005249">
    <property type="term" value="F:voltage-gated potassium channel activity"/>
    <property type="evidence" value="ECO:0007669"/>
    <property type="project" value="InterPro"/>
</dbReference>
<dbReference type="GO" id="GO:0034702">
    <property type="term" value="C:monoatomic ion channel complex"/>
    <property type="evidence" value="ECO:0007669"/>
    <property type="project" value="UniProtKB-KW"/>
</dbReference>